<reference evidence="3" key="1">
    <citation type="journal article" date="2014" name="Science">
        <title>Ancient hybridizations among the ancestral genomes of bread wheat.</title>
        <authorList>
            <consortium name="International Wheat Genome Sequencing Consortium,"/>
            <person name="Marcussen T."/>
            <person name="Sandve S.R."/>
            <person name="Heier L."/>
            <person name="Spannagl M."/>
            <person name="Pfeifer M."/>
            <person name="Jakobsen K.S."/>
            <person name="Wulff B.B."/>
            <person name="Steuernagel B."/>
            <person name="Mayer K.F."/>
            <person name="Olsen O.A."/>
        </authorList>
    </citation>
    <scope>NUCLEOTIDE SEQUENCE [LARGE SCALE GENOMIC DNA]</scope>
    <source>
        <strain evidence="3">cv. AL8/78</strain>
    </source>
</reference>
<reference evidence="2" key="5">
    <citation type="journal article" date="2021" name="G3 (Bethesda)">
        <title>Aegilops tauschii genome assembly Aet v5.0 features greater sequence contiguity and improved annotation.</title>
        <authorList>
            <person name="Wang L."/>
            <person name="Zhu T."/>
            <person name="Rodriguez J.C."/>
            <person name="Deal K.R."/>
            <person name="Dubcovsky J."/>
            <person name="McGuire P.E."/>
            <person name="Lux T."/>
            <person name="Spannagl M."/>
            <person name="Mayer K.F.X."/>
            <person name="Baldrich P."/>
            <person name="Meyers B.C."/>
            <person name="Huo N."/>
            <person name="Gu Y.Q."/>
            <person name="Zhou H."/>
            <person name="Devos K.M."/>
            <person name="Bennetzen J.L."/>
            <person name="Unver T."/>
            <person name="Budak H."/>
            <person name="Gulick P.J."/>
            <person name="Galiba G."/>
            <person name="Kalapos B."/>
            <person name="Nelson D.R."/>
            <person name="Li P."/>
            <person name="You F.M."/>
            <person name="Luo M.C."/>
            <person name="Dvorak J."/>
        </authorList>
    </citation>
    <scope>NUCLEOTIDE SEQUENCE [LARGE SCALE GENOMIC DNA]</scope>
    <source>
        <strain evidence="2">cv. AL8/78</strain>
    </source>
</reference>
<name>A0A453BAE3_AEGTS</name>
<organism evidence="2 3">
    <name type="scientific">Aegilops tauschii subsp. strangulata</name>
    <name type="common">Goatgrass</name>
    <dbReference type="NCBI Taxonomy" id="200361"/>
    <lineage>
        <taxon>Eukaryota</taxon>
        <taxon>Viridiplantae</taxon>
        <taxon>Streptophyta</taxon>
        <taxon>Embryophyta</taxon>
        <taxon>Tracheophyta</taxon>
        <taxon>Spermatophyta</taxon>
        <taxon>Magnoliopsida</taxon>
        <taxon>Liliopsida</taxon>
        <taxon>Poales</taxon>
        <taxon>Poaceae</taxon>
        <taxon>BOP clade</taxon>
        <taxon>Pooideae</taxon>
        <taxon>Triticodae</taxon>
        <taxon>Triticeae</taxon>
        <taxon>Triticinae</taxon>
        <taxon>Aegilops</taxon>
    </lineage>
</organism>
<reference evidence="2" key="4">
    <citation type="submission" date="2019-03" db="UniProtKB">
        <authorList>
            <consortium name="EnsemblPlants"/>
        </authorList>
    </citation>
    <scope>IDENTIFICATION</scope>
</reference>
<dbReference type="Gramene" id="AET2Gv20427500.27">
    <property type="protein sequence ID" value="AET2Gv20427500.27"/>
    <property type="gene ID" value="AET2Gv20427500"/>
</dbReference>
<feature type="compositionally biased region" description="Low complexity" evidence="1">
    <location>
        <begin position="171"/>
        <end position="186"/>
    </location>
</feature>
<keyword evidence="3" id="KW-1185">Reference proteome</keyword>
<sequence length="310" mass="33003">MQLGRGPRAARPRPPSSCRFAGHRLPLLASLVVSHDAATTGLEHPLLPIDCFLLFLYFTWAHRCSSLGASVRCGWMSSPPAVVACSPVARGSWSDVQCSAIRPSALQFAGRCVDHPRSTAPLPPPAPCSPVRGGTQHAPPAPCSPKCVCKQHATHSQAHLSPSSHTLQALSSSPSCGRPSPASARSATRRSPDSSASSPATSAQDNSTAEKLFCLVCSRQTILQEGTTHMIDTLNRAALAVRHSRPSSEPSYRPEGTKASSFTYLALTRTAKSVLWPRSIFSASRTMWTPSRRPAGERPLCRAATSPCIP</sequence>
<dbReference type="AlphaFoldDB" id="A0A453BAE3"/>
<dbReference type="Proteomes" id="UP000015105">
    <property type="component" value="Chromosome 2D"/>
</dbReference>
<evidence type="ECO:0000256" key="1">
    <source>
        <dbReference type="SAM" id="MobiDB-lite"/>
    </source>
</evidence>
<feature type="compositionally biased region" description="Low complexity" evidence="1">
    <location>
        <begin position="193"/>
        <end position="203"/>
    </location>
</feature>
<accession>A0A453BAE3</accession>
<evidence type="ECO:0000313" key="2">
    <source>
        <dbReference type="EnsemblPlants" id="AET2Gv20427500.27"/>
    </source>
</evidence>
<protein>
    <submittedName>
        <fullName evidence="2">Uncharacterized protein</fullName>
    </submittedName>
</protein>
<proteinExistence type="predicted"/>
<feature type="compositionally biased region" description="Polar residues" evidence="1">
    <location>
        <begin position="160"/>
        <end position="170"/>
    </location>
</feature>
<evidence type="ECO:0000313" key="3">
    <source>
        <dbReference type="Proteomes" id="UP000015105"/>
    </source>
</evidence>
<feature type="region of interest" description="Disordered" evidence="1">
    <location>
        <begin position="160"/>
        <end position="204"/>
    </location>
</feature>
<dbReference type="EnsemblPlants" id="AET2Gv20427500.27">
    <property type="protein sequence ID" value="AET2Gv20427500.27"/>
    <property type="gene ID" value="AET2Gv20427500"/>
</dbReference>
<reference evidence="2" key="3">
    <citation type="journal article" date="2017" name="Nature">
        <title>Genome sequence of the progenitor of the wheat D genome Aegilops tauschii.</title>
        <authorList>
            <person name="Luo M.C."/>
            <person name="Gu Y.Q."/>
            <person name="Puiu D."/>
            <person name="Wang H."/>
            <person name="Twardziok S.O."/>
            <person name="Deal K.R."/>
            <person name="Huo N."/>
            <person name="Zhu T."/>
            <person name="Wang L."/>
            <person name="Wang Y."/>
            <person name="McGuire P.E."/>
            <person name="Liu S."/>
            <person name="Long H."/>
            <person name="Ramasamy R.K."/>
            <person name="Rodriguez J.C."/>
            <person name="Van S.L."/>
            <person name="Yuan L."/>
            <person name="Wang Z."/>
            <person name="Xia Z."/>
            <person name="Xiao L."/>
            <person name="Anderson O.D."/>
            <person name="Ouyang S."/>
            <person name="Liang Y."/>
            <person name="Zimin A.V."/>
            <person name="Pertea G."/>
            <person name="Qi P."/>
            <person name="Bennetzen J.L."/>
            <person name="Dai X."/>
            <person name="Dawson M.W."/>
            <person name="Muller H.G."/>
            <person name="Kugler K."/>
            <person name="Rivarola-Duarte L."/>
            <person name="Spannagl M."/>
            <person name="Mayer K.F.X."/>
            <person name="Lu F.H."/>
            <person name="Bevan M.W."/>
            <person name="Leroy P."/>
            <person name="Li P."/>
            <person name="You F.M."/>
            <person name="Sun Q."/>
            <person name="Liu Z."/>
            <person name="Lyons E."/>
            <person name="Wicker T."/>
            <person name="Salzberg S.L."/>
            <person name="Devos K.M."/>
            <person name="Dvorak J."/>
        </authorList>
    </citation>
    <scope>NUCLEOTIDE SEQUENCE [LARGE SCALE GENOMIC DNA]</scope>
    <source>
        <strain evidence="2">cv. AL8/78</strain>
    </source>
</reference>
<reference evidence="3" key="2">
    <citation type="journal article" date="2017" name="Nat. Plants">
        <title>The Aegilops tauschii genome reveals multiple impacts of transposons.</title>
        <authorList>
            <person name="Zhao G."/>
            <person name="Zou C."/>
            <person name="Li K."/>
            <person name="Wang K."/>
            <person name="Li T."/>
            <person name="Gao L."/>
            <person name="Zhang X."/>
            <person name="Wang H."/>
            <person name="Yang Z."/>
            <person name="Liu X."/>
            <person name="Jiang W."/>
            <person name="Mao L."/>
            <person name="Kong X."/>
            <person name="Jiao Y."/>
            <person name="Jia J."/>
        </authorList>
    </citation>
    <scope>NUCLEOTIDE SEQUENCE [LARGE SCALE GENOMIC DNA]</scope>
    <source>
        <strain evidence="3">cv. AL8/78</strain>
    </source>
</reference>